<sequence length="376" mass="41273">MEGVTDTVLVLTERDRLALFGPILFRGGGLTAARWAVSVDAVLPWTEKTIPPLKGSKLIIAGEPYLGLTSSDVLSKCEGKTFFVLIAVPAALGRWICAPPPPLLESVAENVRCKISATLSKEHGAPFCTAVYILGSTTQVPPGSSLGWSCVGQPVLRAPLKEATKPDESLQSAECVFKCPLFADEFSGNNPFAIGFLCALDKGVLKHELFAAIYAAKKAISNASLDGTFCASFGDKEMKLESVSTHLGPAVVVTRGAITDFPPKNEFMDRLTCKRTSLRKDGDFLLGSAFLMCKRQNRTSPVLRRWKRAWLRDRRRKHLMRRARVSVTAELGCRILSHPSRIASFGLEVTERDLNLQRRLSAHRPRARGVVYEDFD</sequence>
<reference evidence="2" key="1">
    <citation type="submission" date="2012-08" db="EMBL/GenBank/DDBJ databases">
        <authorList>
            <person name="Xu Y.-L."/>
            <person name="He P."/>
            <person name="Zhang L."/>
            <person name="Dong S.-L."/>
            <person name="Li F."/>
        </authorList>
    </citation>
    <scope>NUCLEOTIDE SEQUENCE [LARGE SCALE GENOMIC DNA]</scope>
</reference>
<name>A0A0K0K5R3_ILTV</name>
<protein>
    <submittedName>
        <fullName evidence="1">Protein IA</fullName>
    </submittedName>
</protein>
<organism evidence="1 2">
    <name type="scientific">Infectious laryngotracheitis virus</name>
    <name type="common">ILTV</name>
    <name type="synonym">Gallid herpesvirus 1</name>
    <dbReference type="NCBI Taxonomy" id="10386"/>
    <lineage>
        <taxon>Viruses</taxon>
        <taxon>Duplodnaviria</taxon>
        <taxon>Heunggongvirae</taxon>
        <taxon>Peploviricota</taxon>
        <taxon>Herviviricetes</taxon>
        <taxon>Herpesvirales</taxon>
        <taxon>Orthoherpesviridae</taxon>
        <taxon>Alphaherpesvirinae</taxon>
        <taxon>Iltovirus</taxon>
        <taxon>Iltovirus gallidalpha1</taxon>
    </lineage>
</organism>
<accession>A0A0K0K5R3</accession>
<dbReference type="Proteomes" id="UP000165693">
    <property type="component" value="Genome"/>
</dbReference>
<evidence type="ECO:0000313" key="2">
    <source>
        <dbReference type="Proteomes" id="UP000165693"/>
    </source>
</evidence>
<organismHost>
    <name type="scientific">Gallus gallus</name>
    <name type="common">Chicken</name>
    <dbReference type="NCBI Taxonomy" id="9031"/>
</organismHost>
<proteinExistence type="predicted"/>
<gene>
    <name evidence="1" type="primary">ORF A</name>
    <name evidence="1" type="ORF">ILTVWG_ORF13</name>
</gene>
<evidence type="ECO:0000313" key="1">
    <source>
        <dbReference type="EMBL" id="AGN48245.1"/>
    </source>
</evidence>
<dbReference type="EMBL" id="JX458823">
    <property type="protein sequence ID" value="AGN48245.1"/>
    <property type="molecule type" value="Genomic_DNA"/>
</dbReference>